<evidence type="ECO:0000256" key="7">
    <source>
        <dbReference type="SAM" id="SignalP"/>
    </source>
</evidence>
<dbReference type="PANTHER" id="PTHR43811">
    <property type="entry name" value="FKBP-TYPE PEPTIDYL-PROLYL CIS-TRANS ISOMERASE FKPA"/>
    <property type="match status" value="1"/>
</dbReference>
<feature type="chain" id="PRO_5030614636" description="Peptidyl-prolyl cis-trans isomerase" evidence="7">
    <location>
        <begin position="22"/>
        <end position="283"/>
    </location>
</feature>
<dbReference type="Proteomes" id="UP000450012">
    <property type="component" value="Unassembled WGS sequence"/>
</dbReference>
<dbReference type="InterPro" id="IPR001179">
    <property type="entry name" value="PPIase_FKBP_dom"/>
</dbReference>
<accession>A0A7X4KCM4</accession>
<keyword evidence="7" id="KW-0732">Signal</keyword>
<evidence type="ECO:0000256" key="2">
    <source>
        <dbReference type="ARBA" id="ARBA00006577"/>
    </source>
</evidence>
<evidence type="ECO:0000259" key="8">
    <source>
        <dbReference type="PROSITE" id="PS50059"/>
    </source>
</evidence>
<protein>
    <recommendedName>
        <fullName evidence="6">Peptidyl-prolyl cis-trans isomerase</fullName>
        <ecNumber evidence="6">5.2.1.8</ecNumber>
    </recommendedName>
</protein>
<comment type="caution">
    <text evidence="9">The sequence shown here is derived from an EMBL/GenBank/DDBJ whole genome shotgun (WGS) entry which is preliminary data.</text>
</comment>
<proteinExistence type="inferred from homology"/>
<dbReference type="EMBL" id="WWCK01000006">
    <property type="protein sequence ID" value="MYM69381.1"/>
    <property type="molecule type" value="Genomic_DNA"/>
</dbReference>
<feature type="domain" description="PPIase FKBP-type" evidence="8">
    <location>
        <begin position="189"/>
        <end position="283"/>
    </location>
</feature>
<gene>
    <name evidence="9" type="ORF">GTP45_21425</name>
</gene>
<evidence type="ECO:0000256" key="1">
    <source>
        <dbReference type="ARBA" id="ARBA00000971"/>
    </source>
</evidence>
<dbReference type="SUPFAM" id="SSF54534">
    <property type="entry name" value="FKBP-like"/>
    <property type="match status" value="2"/>
</dbReference>
<dbReference type="InterPro" id="IPR046357">
    <property type="entry name" value="PPIase_dom_sf"/>
</dbReference>
<keyword evidence="10" id="KW-1185">Reference proteome</keyword>
<feature type="domain" description="PPIase FKBP-type" evidence="8">
    <location>
        <begin position="54"/>
        <end position="165"/>
    </location>
</feature>
<dbReference type="PANTHER" id="PTHR43811:SF19">
    <property type="entry name" value="39 KDA FK506-BINDING NUCLEAR PROTEIN"/>
    <property type="match status" value="1"/>
</dbReference>
<feature type="signal peptide" evidence="7">
    <location>
        <begin position="1"/>
        <end position="21"/>
    </location>
</feature>
<name>A0A7X4KCM4_9BURK</name>
<dbReference type="Gene3D" id="3.10.50.40">
    <property type="match status" value="2"/>
</dbReference>
<comment type="similarity">
    <text evidence="2 6">Belongs to the FKBP-type PPIase family.</text>
</comment>
<sequence length="283" mass="28392">MKSMLQLFAAAACVAALTACGGGTKTIPTTPVVAQPDYKLTTTVTGSGLTAEAGDTVTFHYEGYLYDSTKTDGKGAKVQSTVDAGVPKTGTVGVGALPAGTLPVAAGFDLALLGMQPGGKRTAVLPANLAYGANVLNTTNTSGAVTAPIAANTPMVFDFTMVTVSKAVFLPGTTFTDMVVGTGATAVVGSTVTVTYTGWLYDPNSATHKGTQFDTNVGGTALAFVVGSTQVVTGFGKGVNGMKVGGKRSIVIPPGEGYGYAGSGDKIPGNATLLFEVELLTVK</sequence>
<keyword evidence="4 5" id="KW-0413">Isomerase</keyword>
<evidence type="ECO:0000256" key="6">
    <source>
        <dbReference type="RuleBase" id="RU003915"/>
    </source>
</evidence>
<dbReference type="PROSITE" id="PS51257">
    <property type="entry name" value="PROKAR_LIPOPROTEIN"/>
    <property type="match status" value="1"/>
</dbReference>
<dbReference type="AlphaFoldDB" id="A0A7X4KCM4"/>
<dbReference type="Pfam" id="PF00254">
    <property type="entry name" value="FKBP_C"/>
    <property type="match status" value="2"/>
</dbReference>
<comment type="catalytic activity">
    <reaction evidence="1 5 6">
        <text>[protein]-peptidylproline (omega=180) = [protein]-peptidylproline (omega=0)</text>
        <dbReference type="Rhea" id="RHEA:16237"/>
        <dbReference type="Rhea" id="RHEA-COMP:10747"/>
        <dbReference type="Rhea" id="RHEA-COMP:10748"/>
        <dbReference type="ChEBI" id="CHEBI:83833"/>
        <dbReference type="ChEBI" id="CHEBI:83834"/>
        <dbReference type="EC" id="5.2.1.8"/>
    </reaction>
</comment>
<evidence type="ECO:0000313" key="9">
    <source>
        <dbReference type="EMBL" id="MYM69381.1"/>
    </source>
</evidence>
<dbReference type="GO" id="GO:0003755">
    <property type="term" value="F:peptidyl-prolyl cis-trans isomerase activity"/>
    <property type="evidence" value="ECO:0007669"/>
    <property type="project" value="UniProtKB-UniRule"/>
</dbReference>
<evidence type="ECO:0000256" key="3">
    <source>
        <dbReference type="ARBA" id="ARBA00023110"/>
    </source>
</evidence>
<evidence type="ECO:0000256" key="4">
    <source>
        <dbReference type="ARBA" id="ARBA00023235"/>
    </source>
</evidence>
<keyword evidence="3 5" id="KW-0697">Rotamase</keyword>
<reference evidence="9 10" key="1">
    <citation type="submission" date="2019-12" db="EMBL/GenBank/DDBJ databases">
        <title>Novel species isolated from a subtropical stream in China.</title>
        <authorList>
            <person name="Lu H."/>
        </authorList>
    </citation>
    <scope>NUCLEOTIDE SEQUENCE [LARGE SCALE GENOMIC DNA]</scope>
    <source>
        <strain evidence="9 10">FT55W</strain>
    </source>
</reference>
<dbReference type="PROSITE" id="PS50059">
    <property type="entry name" value="FKBP_PPIASE"/>
    <property type="match status" value="2"/>
</dbReference>
<evidence type="ECO:0000256" key="5">
    <source>
        <dbReference type="PROSITE-ProRule" id="PRU00277"/>
    </source>
</evidence>
<dbReference type="RefSeq" id="WP_161015876.1">
    <property type="nucleotide sequence ID" value="NZ_WWCK01000006.1"/>
</dbReference>
<organism evidence="9 10">
    <name type="scientific">Duganella rivi</name>
    <dbReference type="NCBI Taxonomy" id="2666083"/>
    <lineage>
        <taxon>Bacteria</taxon>
        <taxon>Pseudomonadati</taxon>
        <taxon>Pseudomonadota</taxon>
        <taxon>Betaproteobacteria</taxon>
        <taxon>Burkholderiales</taxon>
        <taxon>Oxalobacteraceae</taxon>
        <taxon>Telluria group</taxon>
        <taxon>Duganella</taxon>
    </lineage>
</organism>
<dbReference type="EC" id="5.2.1.8" evidence="6"/>
<evidence type="ECO:0000313" key="10">
    <source>
        <dbReference type="Proteomes" id="UP000450012"/>
    </source>
</evidence>